<dbReference type="EMBL" id="CDPU01000031">
    <property type="protein sequence ID" value="CEO52778.1"/>
    <property type="molecule type" value="Genomic_DNA"/>
</dbReference>
<proteinExistence type="predicted"/>
<accession>A0A0B7K636</accession>
<gene>
    <name evidence="2" type="ORF">BN869_000008836_1</name>
</gene>
<dbReference type="AlphaFoldDB" id="A0A0B7K636"/>
<sequence length="350" mass="38504">MAEASCSGGTPFKRFVDQQNRDVSHHQDRLFNNAFSPAQNSFRSSPANQSAQAQNDFGAFMNGSSSQLGGAPLQHPHHATGIIPGHPQAFESRWHPSAPLSQVEMAQQPRSADMSNWAVDFARFSGQQQAPAHPMAVNGAAQPLAHMQSHHQAPALNFQSAFQFPNAGFSPLYGPTNGGMMDPNAAAAQRPAAEADFDQEMSRWMESNGPASNAKAMEDVDAIMEQMARELDMNDRAFKDGETATPLHQDPRFTDLETPEIRNLTPDTLSQTINNEPQVEQVKPRSEISEAAEKLLDTVQNEQGEKWKNSVFLSLMRDFRDGKKDIVDNEVQVMPYPSAEETEGGLCHPH</sequence>
<evidence type="ECO:0000256" key="1">
    <source>
        <dbReference type="SAM" id="MobiDB-lite"/>
    </source>
</evidence>
<evidence type="ECO:0008006" key="3">
    <source>
        <dbReference type="Google" id="ProtNLM"/>
    </source>
</evidence>
<evidence type="ECO:0000313" key="2">
    <source>
        <dbReference type="EMBL" id="CEO52778.1"/>
    </source>
</evidence>
<name>A0A0B7K636_BIOOC</name>
<feature type="region of interest" description="Disordered" evidence="1">
    <location>
        <begin position="57"/>
        <end position="93"/>
    </location>
</feature>
<protein>
    <recommendedName>
        <fullName evidence="3">Peroxin 20</fullName>
    </recommendedName>
</protein>
<reference evidence="2" key="1">
    <citation type="submission" date="2015-01" db="EMBL/GenBank/DDBJ databases">
        <authorList>
            <person name="Durling Mikael"/>
        </authorList>
    </citation>
    <scope>NUCLEOTIDE SEQUENCE</scope>
</reference>
<organism evidence="2">
    <name type="scientific">Bionectria ochroleuca</name>
    <name type="common">Gliocladium roseum</name>
    <dbReference type="NCBI Taxonomy" id="29856"/>
    <lineage>
        <taxon>Eukaryota</taxon>
        <taxon>Fungi</taxon>
        <taxon>Dikarya</taxon>
        <taxon>Ascomycota</taxon>
        <taxon>Pezizomycotina</taxon>
        <taxon>Sordariomycetes</taxon>
        <taxon>Hypocreomycetidae</taxon>
        <taxon>Hypocreales</taxon>
        <taxon>Bionectriaceae</taxon>
        <taxon>Clonostachys</taxon>
    </lineage>
</organism>